<sequence length="568" mass="63957">MKVSDYIVEFFIDKKVNDVFGYPGGMVTHLMDSFGKYKDSISAHVNYHEQAAAFAACGYAQVSMRPGVAYATSGPGATNLITGICNAYFDSIPTIFITGQVNTFEAKGSLGVRQKGFQETDIIGMVRDVTKYSQYVESAEKIKYYLEEAYFWACEGRPGPVLLDIPMNILRADVDIDDLGGFVRPYKNHENSRYQEQQIIELLSAAQRPCLLIGAGIKTSNSVGRLRDLCTRFKLPVVSSMLAFDVMPQRMENNFGFIGAYGNRAGNFILAKSDLVIAIGTRLDIRQVGARKEGFAPRAKLIRVDIDEGELSNKIKGDELQIQCEVPYFIDKLFDIGQYINCDKNWLGVCRIIERELNDIDTRLPNVLLRKLSHMVPDCRVITTDVGQNQVWVAQSFEIKENQQVLFSGGHGAMGYSLPAAIGAYYASKNPVICISGDGGFQMNMQELQFIVREQLPITIVLFNNKSLGMIRHFQEMYFDSNYTQTVERGGYSTPEFELIANSYNIEYCAVKNEEDISSHIFAGTKPKFVEVFLPDETYVFPKLEFGKPNQDQEPLIDRDLYQKLMEL</sequence>
<dbReference type="PANTHER" id="PTHR18968">
    <property type="entry name" value="THIAMINE PYROPHOSPHATE ENZYMES"/>
    <property type="match status" value="1"/>
</dbReference>
<dbReference type="GO" id="GO:0003984">
    <property type="term" value="F:acetolactate synthase activity"/>
    <property type="evidence" value="ECO:0007669"/>
    <property type="project" value="TreeGrafter"/>
</dbReference>
<dbReference type="FunFam" id="3.40.50.970:FF:000007">
    <property type="entry name" value="Acetolactate synthase"/>
    <property type="match status" value="1"/>
</dbReference>
<accession>A0A4R1R1Y5</accession>
<dbReference type="GO" id="GO:0000287">
    <property type="term" value="F:magnesium ion binding"/>
    <property type="evidence" value="ECO:0007669"/>
    <property type="project" value="InterPro"/>
</dbReference>
<dbReference type="InterPro" id="IPR012001">
    <property type="entry name" value="Thiamin_PyroP_enz_TPP-bd_dom"/>
</dbReference>
<feature type="domain" description="Thiamine pyrophosphate enzyme N-terminal TPP-binding" evidence="6">
    <location>
        <begin position="1"/>
        <end position="123"/>
    </location>
</feature>
<dbReference type="OrthoDB" id="4494979at2"/>
<dbReference type="RefSeq" id="WP_031392390.1">
    <property type="nucleotide sequence ID" value="NZ_JPNB01000002.1"/>
</dbReference>
<evidence type="ECO:0000256" key="1">
    <source>
        <dbReference type="ARBA" id="ARBA00007812"/>
    </source>
</evidence>
<feature type="domain" description="Thiamine pyrophosphate enzyme central" evidence="4">
    <location>
        <begin position="197"/>
        <end position="333"/>
    </location>
</feature>
<gene>
    <name evidence="7" type="ORF">EDD76_10488</name>
</gene>
<dbReference type="Gene3D" id="3.40.50.970">
    <property type="match status" value="2"/>
</dbReference>
<organism evidence="7 8">
    <name type="scientific">Kineothrix alysoides</name>
    <dbReference type="NCBI Taxonomy" id="1469948"/>
    <lineage>
        <taxon>Bacteria</taxon>
        <taxon>Bacillati</taxon>
        <taxon>Bacillota</taxon>
        <taxon>Clostridia</taxon>
        <taxon>Lachnospirales</taxon>
        <taxon>Lachnospiraceae</taxon>
        <taxon>Kineothrix</taxon>
    </lineage>
</organism>
<dbReference type="InterPro" id="IPR029035">
    <property type="entry name" value="DHS-like_NAD/FAD-binding_dom"/>
</dbReference>
<keyword evidence="2 3" id="KW-0786">Thiamine pyrophosphate</keyword>
<dbReference type="InterPro" id="IPR012000">
    <property type="entry name" value="Thiamin_PyroP_enz_cen_dom"/>
</dbReference>
<evidence type="ECO:0000259" key="6">
    <source>
        <dbReference type="Pfam" id="PF02776"/>
    </source>
</evidence>
<evidence type="ECO:0000256" key="3">
    <source>
        <dbReference type="RuleBase" id="RU362132"/>
    </source>
</evidence>
<feature type="domain" description="Thiamine pyrophosphate enzyme TPP-binding" evidence="5">
    <location>
        <begin position="385"/>
        <end position="521"/>
    </location>
</feature>
<dbReference type="Pfam" id="PF00205">
    <property type="entry name" value="TPP_enzyme_M"/>
    <property type="match status" value="1"/>
</dbReference>
<dbReference type="SUPFAM" id="SSF52518">
    <property type="entry name" value="Thiamin diphosphate-binding fold (THDP-binding)"/>
    <property type="match status" value="2"/>
</dbReference>
<evidence type="ECO:0000313" key="8">
    <source>
        <dbReference type="Proteomes" id="UP000295718"/>
    </source>
</evidence>
<dbReference type="Proteomes" id="UP000295718">
    <property type="component" value="Unassembled WGS sequence"/>
</dbReference>
<comment type="caution">
    <text evidence="7">The sequence shown here is derived from an EMBL/GenBank/DDBJ whole genome shotgun (WGS) entry which is preliminary data.</text>
</comment>
<dbReference type="GO" id="GO:0009097">
    <property type="term" value="P:isoleucine biosynthetic process"/>
    <property type="evidence" value="ECO:0007669"/>
    <property type="project" value="TreeGrafter"/>
</dbReference>
<evidence type="ECO:0000313" key="7">
    <source>
        <dbReference type="EMBL" id="TCL59351.1"/>
    </source>
</evidence>
<dbReference type="GO" id="GO:0030976">
    <property type="term" value="F:thiamine pyrophosphate binding"/>
    <property type="evidence" value="ECO:0007669"/>
    <property type="project" value="InterPro"/>
</dbReference>
<dbReference type="SUPFAM" id="SSF52467">
    <property type="entry name" value="DHS-like NAD/FAD-binding domain"/>
    <property type="match status" value="1"/>
</dbReference>
<dbReference type="Gene3D" id="3.40.50.1220">
    <property type="entry name" value="TPP-binding domain"/>
    <property type="match status" value="1"/>
</dbReference>
<reference evidence="7 8" key="1">
    <citation type="submission" date="2019-03" db="EMBL/GenBank/DDBJ databases">
        <title>Genomic Encyclopedia of Type Strains, Phase IV (KMG-IV): sequencing the most valuable type-strain genomes for metagenomic binning, comparative biology and taxonomic classification.</title>
        <authorList>
            <person name="Goeker M."/>
        </authorList>
    </citation>
    <scope>NUCLEOTIDE SEQUENCE [LARGE SCALE GENOMIC DNA]</scope>
    <source>
        <strain evidence="7 8">DSM 100556</strain>
    </source>
</reference>
<dbReference type="AlphaFoldDB" id="A0A4R1R1Y5"/>
<dbReference type="GO" id="GO:0005948">
    <property type="term" value="C:acetolactate synthase complex"/>
    <property type="evidence" value="ECO:0007669"/>
    <property type="project" value="TreeGrafter"/>
</dbReference>
<name>A0A4R1R1Y5_9FIRM</name>
<dbReference type="GO" id="GO:0009099">
    <property type="term" value="P:L-valine biosynthetic process"/>
    <property type="evidence" value="ECO:0007669"/>
    <property type="project" value="TreeGrafter"/>
</dbReference>
<dbReference type="CDD" id="cd07035">
    <property type="entry name" value="TPP_PYR_POX_like"/>
    <property type="match status" value="1"/>
</dbReference>
<dbReference type="Pfam" id="PF02775">
    <property type="entry name" value="TPP_enzyme_C"/>
    <property type="match status" value="1"/>
</dbReference>
<evidence type="ECO:0000259" key="5">
    <source>
        <dbReference type="Pfam" id="PF02775"/>
    </source>
</evidence>
<proteinExistence type="inferred from homology"/>
<dbReference type="EMBL" id="SLUO01000004">
    <property type="protein sequence ID" value="TCL59351.1"/>
    <property type="molecule type" value="Genomic_DNA"/>
</dbReference>
<dbReference type="InterPro" id="IPR045229">
    <property type="entry name" value="TPP_enz"/>
</dbReference>
<dbReference type="Pfam" id="PF02776">
    <property type="entry name" value="TPP_enzyme_N"/>
    <property type="match status" value="1"/>
</dbReference>
<dbReference type="InterPro" id="IPR011766">
    <property type="entry name" value="TPP_enzyme_TPP-bd"/>
</dbReference>
<dbReference type="STRING" id="1469948.GCA_000732725_03775"/>
<evidence type="ECO:0000259" key="4">
    <source>
        <dbReference type="Pfam" id="PF00205"/>
    </source>
</evidence>
<protein>
    <submittedName>
        <fullName evidence="7">Acetolactate synthase-1/2/3 large subunit</fullName>
    </submittedName>
</protein>
<comment type="similarity">
    <text evidence="1 3">Belongs to the TPP enzyme family.</text>
</comment>
<evidence type="ECO:0000256" key="2">
    <source>
        <dbReference type="ARBA" id="ARBA00023052"/>
    </source>
</evidence>
<dbReference type="PANTHER" id="PTHR18968:SF142">
    <property type="entry name" value="ACETOLACTATE SYNTHASE"/>
    <property type="match status" value="1"/>
</dbReference>
<dbReference type="GO" id="GO:0050660">
    <property type="term" value="F:flavin adenine dinucleotide binding"/>
    <property type="evidence" value="ECO:0007669"/>
    <property type="project" value="TreeGrafter"/>
</dbReference>
<dbReference type="InterPro" id="IPR029061">
    <property type="entry name" value="THDP-binding"/>
</dbReference>
<keyword evidence="8" id="KW-1185">Reference proteome</keyword>